<dbReference type="SUPFAM" id="SSF143631">
    <property type="entry name" value="ApbE-like"/>
    <property type="match status" value="1"/>
</dbReference>
<evidence type="ECO:0000256" key="6">
    <source>
        <dbReference type="ARBA" id="ARBA00022827"/>
    </source>
</evidence>
<dbReference type="Proteomes" id="UP000075359">
    <property type="component" value="Unassembled WGS sequence"/>
</dbReference>
<keyword evidence="3 10" id="KW-0285">Flavoprotein</keyword>
<evidence type="ECO:0000313" key="13">
    <source>
        <dbReference type="Proteomes" id="UP000075359"/>
    </source>
</evidence>
<comment type="cofactor">
    <cofactor evidence="11">
        <name>Mg(2+)</name>
        <dbReference type="ChEBI" id="CHEBI:18420"/>
    </cofactor>
    <cofactor evidence="11">
        <name>Mn(2+)</name>
        <dbReference type="ChEBI" id="CHEBI:29035"/>
    </cofactor>
    <text evidence="11">Magnesium. Can also use manganese.</text>
</comment>
<accession>A0A151CIF4</accession>
<evidence type="ECO:0000313" key="12">
    <source>
        <dbReference type="EMBL" id="KYJ87318.1"/>
    </source>
</evidence>
<dbReference type="OrthoDB" id="9778595at2"/>
<evidence type="ECO:0000256" key="11">
    <source>
        <dbReference type="PIRSR" id="PIRSR006268-2"/>
    </source>
</evidence>
<dbReference type="EMBL" id="LNKT01000001">
    <property type="protein sequence ID" value="KYJ87318.1"/>
    <property type="molecule type" value="Genomic_DNA"/>
</dbReference>
<evidence type="ECO:0000256" key="1">
    <source>
        <dbReference type="ARBA" id="ARBA00011955"/>
    </source>
</evidence>
<keyword evidence="13" id="KW-1185">Reference proteome</keyword>
<name>A0A151CIF4_9BACT</name>
<dbReference type="GO" id="GO:0016740">
    <property type="term" value="F:transferase activity"/>
    <property type="evidence" value="ECO:0007669"/>
    <property type="project" value="UniProtKB-UniRule"/>
</dbReference>
<evidence type="ECO:0000256" key="5">
    <source>
        <dbReference type="ARBA" id="ARBA00022723"/>
    </source>
</evidence>
<feature type="binding site" evidence="11">
    <location>
        <position position="159"/>
    </location>
    <ligand>
        <name>Mg(2+)</name>
        <dbReference type="ChEBI" id="CHEBI:18420"/>
    </ligand>
</feature>
<keyword evidence="7 10" id="KW-0460">Magnesium</keyword>
<sequence>MKHSLNILLLSLFITLSLHAEEMLSRTRMLMGTYATVTLPAQHNRQISESFSLIAKIEHALSTFDENATLARLNDEHTVPYDPVLAEALTLSYSYYEETDGYFDVTIGSITKDLYRFGTERPQSPSKTALKHAKRNIDGFHVGKKHITSDEGIVIDLGGMGKGYAVDKTAQWLNEQNITQSIVGLSGDIRCLHTCELYLQSPFHEGMFAKVTAKILNLSISTSGTYHRYATRPEEHHLIDPKTATQGKAFVSVTLFTKADNARIDAYATAVSVMPKKKALAFLKEHKEIGYVLVEPDGNIIKGNLEPLVGCVPTHLHKH</sequence>
<dbReference type="PANTHER" id="PTHR30040">
    <property type="entry name" value="THIAMINE BIOSYNTHESIS LIPOPROTEIN APBE"/>
    <property type="match status" value="1"/>
</dbReference>
<comment type="caution">
    <text evidence="12">The sequence shown here is derived from an EMBL/GenBank/DDBJ whole genome shotgun (WGS) entry which is preliminary data.</text>
</comment>
<protein>
    <recommendedName>
        <fullName evidence="2 10">FAD:protein FMN transferase</fullName>
        <ecNumber evidence="1 10">2.7.1.180</ecNumber>
    </recommendedName>
    <alternativeName>
        <fullName evidence="8 10">Flavin transferase</fullName>
    </alternativeName>
</protein>
<dbReference type="AlphaFoldDB" id="A0A151CIF4"/>
<gene>
    <name evidence="12" type="ORF">AS592_09340</name>
</gene>
<keyword evidence="6 10" id="KW-0274">FAD</keyword>
<feature type="binding site" evidence="11">
    <location>
        <position position="269"/>
    </location>
    <ligand>
        <name>Mg(2+)</name>
        <dbReference type="ChEBI" id="CHEBI:18420"/>
    </ligand>
</feature>
<dbReference type="GO" id="GO:0046872">
    <property type="term" value="F:metal ion binding"/>
    <property type="evidence" value="ECO:0007669"/>
    <property type="project" value="UniProtKB-UniRule"/>
</dbReference>
<dbReference type="Gene3D" id="3.10.520.10">
    <property type="entry name" value="ApbE-like domains"/>
    <property type="match status" value="1"/>
</dbReference>
<evidence type="ECO:0000256" key="10">
    <source>
        <dbReference type="PIRNR" id="PIRNR006268"/>
    </source>
</evidence>
<reference evidence="12 13" key="1">
    <citation type="submission" date="2015-11" db="EMBL/GenBank/DDBJ databases">
        <title>Draft genome of Sulfurovum riftiae 1812E, a member of the Epsilonproteobacteria isolated from the tube of the deep-sea hydrothermal vent tubewom Riftia pachyptila.</title>
        <authorList>
            <person name="Vetriani C."/>
            <person name="Giovannelli D."/>
        </authorList>
    </citation>
    <scope>NUCLEOTIDE SEQUENCE [LARGE SCALE GENOMIC DNA]</scope>
    <source>
        <strain evidence="12 13">1812E</strain>
    </source>
</reference>
<dbReference type="Pfam" id="PF02424">
    <property type="entry name" value="ApbE"/>
    <property type="match status" value="1"/>
</dbReference>
<evidence type="ECO:0000256" key="8">
    <source>
        <dbReference type="ARBA" id="ARBA00031306"/>
    </source>
</evidence>
<evidence type="ECO:0000256" key="9">
    <source>
        <dbReference type="ARBA" id="ARBA00048540"/>
    </source>
</evidence>
<evidence type="ECO:0000256" key="3">
    <source>
        <dbReference type="ARBA" id="ARBA00022630"/>
    </source>
</evidence>
<dbReference type="PANTHER" id="PTHR30040:SF2">
    <property type="entry name" value="FAD:PROTEIN FMN TRANSFERASE"/>
    <property type="match status" value="1"/>
</dbReference>
<keyword evidence="5 10" id="KW-0479">Metal-binding</keyword>
<feature type="binding site" evidence="11">
    <location>
        <position position="265"/>
    </location>
    <ligand>
        <name>Mg(2+)</name>
        <dbReference type="ChEBI" id="CHEBI:18420"/>
    </ligand>
</feature>
<dbReference type="PIRSF" id="PIRSF006268">
    <property type="entry name" value="ApbE"/>
    <property type="match status" value="1"/>
</dbReference>
<dbReference type="STRING" id="1630136.AS592_09340"/>
<evidence type="ECO:0000256" key="2">
    <source>
        <dbReference type="ARBA" id="ARBA00016337"/>
    </source>
</evidence>
<dbReference type="InterPro" id="IPR024932">
    <property type="entry name" value="ApbE"/>
</dbReference>
<comment type="similarity">
    <text evidence="10">Belongs to the ApbE family.</text>
</comment>
<proteinExistence type="inferred from homology"/>
<evidence type="ECO:0000256" key="7">
    <source>
        <dbReference type="ARBA" id="ARBA00022842"/>
    </source>
</evidence>
<dbReference type="InterPro" id="IPR003374">
    <property type="entry name" value="ApbE-like_sf"/>
</dbReference>
<comment type="catalytic activity">
    <reaction evidence="9 10">
        <text>L-threonyl-[protein] + FAD = FMN-L-threonyl-[protein] + AMP + H(+)</text>
        <dbReference type="Rhea" id="RHEA:36847"/>
        <dbReference type="Rhea" id="RHEA-COMP:11060"/>
        <dbReference type="Rhea" id="RHEA-COMP:11061"/>
        <dbReference type="ChEBI" id="CHEBI:15378"/>
        <dbReference type="ChEBI" id="CHEBI:30013"/>
        <dbReference type="ChEBI" id="CHEBI:57692"/>
        <dbReference type="ChEBI" id="CHEBI:74257"/>
        <dbReference type="ChEBI" id="CHEBI:456215"/>
        <dbReference type="EC" id="2.7.1.180"/>
    </reaction>
</comment>
<keyword evidence="4 10" id="KW-0808">Transferase</keyword>
<organism evidence="12 13">
    <name type="scientific">Sulfurovum riftiae</name>
    <dbReference type="NCBI Taxonomy" id="1630136"/>
    <lineage>
        <taxon>Bacteria</taxon>
        <taxon>Pseudomonadati</taxon>
        <taxon>Campylobacterota</taxon>
        <taxon>Epsilonproteobacteria</taxon>
        <taxon>Campylobacterales</taxon>
        <taxon>Sulfurovaceae</taxon>
        <taxon>Sulfurovum</taxon>
    </lineage>
</organism>
<dbReference type="RefSeq" id="WP_067328073.1">
    <property type="nucleotide sequence ID" value="NZ_LNKT01000001.1"/>
</dbReference>
<evidence type="ECO:0000256" key="4">
    <source>
        <dbReference type="ARBA" id="ARBA00022679"/>
    </source>
</evidence>
<dbReference type="EC" id="2.7.1.180" evidence="1 10"/>